<proteinExistence type="predicted"/>
<name>K2GH71_9BACT</name>
<comment type="caution">
    <text evidence="1">The sequence shown here is derived from an EMBL/GenBank/DDBJ whole genome shotgun (WGS) entry which is preliminary data.</text>
</comment>
<evidence type="ECO:0000313" key="1">
    <source>
        <dbReference type="EMBL" id="EKE29774.1"/>
    </source>
</evidence>
<dbReference type="EMBL" id="AMFJ01000098">
    <property type="protein sequence ID" value="EKE29774.1"/>
    <property type="molecule type" value="Genomic_DNA"/>
</dbReference>
<reference evidence="1" key="1">
    <citation type="journal article" date="2012" name="Science">
        <title>Fermentation, hydrogen, and sulfur metabolism in multiple uncultivated bacterial phyla.</title>
        <authorList>
            <person name="Wrighton K.C."/>
            <person name="Thomas B.C."/>
            <person name="Sharon I."/>
            <person name="Miller C.S."/>
            <person name="Castelle C.J."/>
            <person name="VerBerkmoes N.C."/>
            <person name="Wilkins M.J."/>
            <person name="Hettich R.L."/>
            <person name="Lipton M.S."/>
            <person name="Williams K.H."/>
            <person name="Long P.E."/>
            <person name="Banfield J.F."/>
        </authorList>
    </citation>
    <scope>NUCLEOTIDE SEQUENCE [LARGE SCALE GENOMIC DNA]</scope>
</reference>
<dbReference type="AlphaFoldDB" id="K2GH71"/>
<organism evidence="1">
    <name type="scientific">uncultured bacterium</name>
    <name type="common">gcode 4</name>
    <dbReference type="NCBI Taxonomy" id="1234023"/>
    <lineage>
        <taxon>Bacteria</taxon>
        <taxon>environmental samples</taxon>
    </lineage>
</organism>
<sequence length="253" mass="29425">MNPAIPMSAFLLVIDIQCGMSYMKAHNLIHRMIFIFRNMSCAGWKMICTGIQDNALSLNTRQLSCDTFLKISYLKLKSDYGRRFCNLQLKHIKYPDGMNDVLLPYPQHHLCNNHLTSLQIKNASLILIRLRFPQSFSDLSKIRRNTIHSGLILRNHLIGCPLPFKSFLRKMRNQLCKISLDGLIRLMKYPFCPSSDHYKFPLVIQVAIHRAYLYCCHISGIQKWWKTEYLNIFHLSISGFCINALRMKLGRSA</sequence>
<protein>
    <submittedName>
        <fullName evidence="1">Uncharacterized protein</fullName>
    </submittedName>
</protein>
<gene>
    <name evidence="1" type="ORF">ACD_2C00098G0003</name>
</gene>
<accession>K2GH71</accession>